<feature type="domain" description="Thioredoxin" evidence="9">
    <location>
        <begin position="61"/>
        <end position="236"/>
    </location>
</feature>
<dbReference type="CDD" id="cd03020">
    <property type="entry name" value="DsbA_DsbC_DsbG"/>
    <property type="match status" value="1"/>
</dbReference>
<dbReference type="SUPFAM" id="SSF54423">
    <property type="entry name" value="DsbC/DsbG N-terminal domain-like"/>
    <property type="match status" value="1"/>
</dbReference>
<dbReference type="PANTHER" id="PTHR35272">
    <property type="entry name" value="THIOL:DISULFIDE INTERCHANGE PROTEIN DSBC-RELATED"/>
    <property type="match status" value="1"/>
</dbReference>
<dbReference type="RefSeq" id="WP_169401630.1">
    <property type="nucleotide sequence ID" value="NZ_JAADJU010000001.1"/>
</dbReference>
<comment type="subcellular location">
    <subcellularLocation>
        <location evidence="1 8">Periplasm</location>
    </subcellularLocation>
</comment>
<name>A0A848ME25_9GAMM</name>
<dbReference type="GO" id="GO:0015036">
    <property type="term" value="F:disulfide oxidoreductase activity"/>
    <property type="evidence" value="ECO:0007669"/>
    <property type="project" value="UniProtKB-ARBA"/>
</dbReference>
<keyword evidence="10" id="KW-0413">Isomerase</keyword>
<evidence type="ECO:0000256" key="5">
    <source>
        <dbReference type="ARBA" id="ARBA00022764"/>
    </source>
</evidence>
<proteinExistence type="inferred from homology"/>
<dbReference type="PROSITE" id="PS00194">
    <property type="entry name" value="THIOREDOXIN_1"/>
    <property type="match status" value="1"/>
</dbReference>
<dbReference type="InterPro" id="IPR017937">
    <property type="entry name" value="Thioredoxin_CS"/>
</dbReference>
<dbReference type="InterPro" id="IPR012336">
    <property type="entry name" value="Thioredoxin-like_fold"/>
</dbReference>
<dbReference type="InterPro" id="IPR033954">
    <property type="entry name" value="DiS-bond_Isoase_DsbC/G"/>
</dbReference>
<keyword evidence="11" id="KW-1185">Reference proteome</keyword>
<comment type="similarity">
    <text evidence="2 8">Belongs to the thioredoxin family. DsbC subfamily.</text>
</comment>
<dbReference type="Proteomes" id="UP000585363">
    <property type="component" value="Unassembled WGS sequence"/>
</dbReference>
<keyword evidence="7 8" id="KW-0676">Redox-active center</keyword>
<dbReference type="SUPFAM" id="SSF52833">
    <property type="entry name" value="Thioredoxin-like"/>
    <property type="match status" value="1"/>
</dbReference>
<evidence type="ECO:0000256" key="3">
    <source>
        <dbReference type="ARBA" id="ARBA00011738"/>
    </source>
</evidence>
<evidence type="ECO:0000256" key="2">
    <source>
        <dbReference type="ARBA" id="ARBA00009813"/>
    </source>
</evidence>
<dbReference type="Pfam" id="PF10411">
    <property type="entry name" value="DsbC_N"/>
    <property type="match status" value="1"/>
</dbReference>
<evidence type="ECO:0000256" key="1">
    <source>
        <dbReference type="ARBA" id="ARBA00004418"/>
    </source>
</evidence>
<dbReference type="EMBL" id="JAADJU010000001">
    <property type="protein sequence ID" value="NMP25441.1"/>
    <property type="molecule type" value="Genomic_DNA"/>
</dbReference>
<protein>
    <recommendedName>
        <fullName evidence="8">Thiol:disulfide interchange protein</fullName>
    </recommendedName>
</protein>
<evidence type="ECO:0000256" key="7">
    <source>
        <dbReference type="ARBA" id="ARBA00023284"/>
    </source>
</evidence>
<comment type="function">
    <text evidence="8">Required for disulfide bond formation in some periplasmic proteins. Acts by transferring its disulfide bond to other proteins and is reduced in the process.</text>
</comment>
<dbReference type="InterPro" id="IPR009094">
    <property type="entry name" value="DiS-bond_isomerase_DsbC/G_N_sf"/>
</dbReference>
<organism evidence="10 11">
    <name type="scientific">Rouxiella aceris</name>
    <dbReference type="NCBI Taxonomy" id="2703884"/>
    <lineage>
        <taxon>Bacteria</taxon>
        <taxon>Pseudomonadati</taxon>
        <taxon>Pseudomonadota</taxon>
        <taxon>Gammaproteobacteria</taxon>
        <taxon>Enterobacterales</taxon>
        <taxon>Yersiniaceae</taxon>
        <taxon>Rouxiella</taxon>
    </lineage>
</organism>
<evidence type="ECO:0000313" key="10">
    <source>
        <dbReference type="EMBL" id="NMP25441.1"/>
    </source>
</evidence>
<dbReference type="InterPro" id="IPR051470">
    <property type="entry name" value="Thiol:disulfide_interchange"/>
</dbReference>
<dbReference type="PANTHER" id="PTHR35272:SF3">
    <property type="entry name" value="THIOL:DISULFIDE INTERCHANGE PROTEIN DSBC"/>
    <property type="match status" value="1"/>
</dbReference>
<feature type="signal peptide" evidence="8">
    <location>
        <begin position="1"/>
        <end position="21"/>
    </location>
</feature>
<dbReference type="FunFam" id="3.40.30.10:FF:000083">
    <property type="entry name" value="Thiol:disulfide interchange protein"/>
    <property type="match status" value="1"/>
</dbReference>
<dbReference type="InterPro" id="IPR013766">
    <property type="entry name" value="Thioredoxin_domain"/>
</dbReference>
<reference evidence="10 11" key="1">
    <citation type="submission" date="2020-01" db="EMBL/GenBank/DDBJ databases">
        <authorList>
            <person name="Lee S.D."/>
        </authorList>
    </citation>
    <scope>NUCLEOTIDE SEQUENCE [LARGE SCALE GENOMIC DNA]</scope>
    <source>
        <strain evidence="10 11">SAP-1</strain>
    </source>
</reference>
<keyword evidence="5 8" id="KW-0574">Periplasm</keyword>
<reference evidence="10 11" key="2">
    <citation type="submission" date="2020-06" db="EMBL/GenBank/DDBJ databases">
        <title>Polyphasic characterization of a Rahnella strain isolated from tree sap.</title>
        <authorList>
            <person name="Kim I.S."/>
        </authorList>
    </citation>
    <scope>NUCLEOTIDE SEQUENCE [LARGE SCALE GENOMIC DNA]</scope>
    <source>
        <strain evidence="10 11">SAP-1</strain>
    </source>
</reference>
<feature type="chain" id="PRO_5033098781" description="Thiol:disulfide interchange protein" evidence="8">
    <location>
        <begin position="22"/>
        <end position="243"/>
    </location>
</feature>
<dbReference type="InterPro" id="IPR018950">
    <property type="entry name" value="DiS-bond_isomerase_DsbC/G_N"/>
</dbReference>
<accession>A0A848ME25</accession>
<comment type="subunit">
    <text evidence="3">Homodimer.</text>
</comment>
<sequence>MKKNIVAIALMTFGLSNLAHADDAALRSTLKKIGLSNPEIQAAPIAGLKSVLTPHGVLYVSDDGKYVLQGPMFDVSGDKPVNLSNQPLLAKLNALQNEMIIYKAAKEKHVVTVFTDITCGYCHKLHQQIKEYNDLGITVRYLAFPRAGLDSQPEKDMQSIWCSADRKKALDAAMRGDDIAAVKSPAMCKTDIAAHFMLGQQFGVTGTPAVVLEDGTLVSGYQPPKDMAAMLDAQLPASGAAKP</sequence>
<keyword evidence="4 8" id="KW-0732">Signal</keyword>
<evidence type="ECO:0000256" key="8">
    <source>
        <dbReference type="RuleBase" id="RU364038"/>
    </source>
</evidence>
<keyword evidence="6" id="KW-1015">Disulfide bond</keyword>
<gene>
    <name evidence="10" type="primary">dsbC</name>
    <name evidence="10" type="ORF">GW590_00860</name>
</gene>
<evidence type="ECO:0000256" key="4">
    <source>
        <dbReference type="ARBA" id="ARBA00022729"/>
    </source>
</evidence>
<evidence type="ECO:0000313" key="11">
    <source>
        <dbReference type="Proteomes" id="UP000585363"/>
    </source>
</evidence>
<dbReference type="Gene3D" id="3.10.450.70">
    <property type="entry name" value="Disulphide bond isomerase, DsbC/G, N-terminal"/>
    <property type="match status" value="1"/>
</dbReference>
<dbReference type="Gene3D" id="3.40.30.10">
    <property type="entry name" value="Glutaredoxin"/>
    <property type="match status" value="1"/>
</dbReference>
<evidence type="ECO:0000256" key="6">
    <source>
        <dbReference type="ARBA" id="ARBA00023157"/>
    </source>
</evidence>
<dbReference type="GO" id="GO:0042597">
    <property type="term" value="C:periplasmic space"/>
    <property type="evidence" value="ECO:0007669"/>
    <property type="project" value="UniProtKB-SubCell"/>
</dbReference>
<comment type="caution">
    <text evidence="10">The sequence shown here is derived from an EMBL/GenBank/DDBJ whole genome shotgun (WGS) entry which is preliminary data.</text>
</comment>
<dbReference type="GO" id="GO:0016853">
    <property type="term" value="F:isomerase activity"/>
    <property type="evidence" value="ECO:0007669"/>
    <property type="project" value="UniProtKB-KW"/>
</dbReference>
<evidence type="ECO:0000259" key="9">
    <source>
        <dbReference type="PROSITE" id="PS51352"/>
    </source>
</evidence>
<dbReference type="Pfam" id="PF13098">
    <property type="entry name" value="Thioredoxin_2"/>
    <property type="match status" value="1"/>
</dbReference>
<dbReference type="AlphaFoldDB" id="A0A848ME25"/>
<dbReference type="PROSITE" id="PS51352">
    <property type="entry name" value="THIOREDOXIN_2"/>
    <property type="match status" value="1"/>
</dbReference>
<dbReference type="NCBIfam" id="NF008129">
    <property type="entry name" value="PRK10877.1"/>
    <property type="match status" value="1"/>
</dbReference>
<dbReference type="InterPro" id="IPR036249">
    <property type="entry name" value="Thioredoxin-like_sf"/>
</dbReference>